<reference evidence="1 2" key="1">
    <citation type="journal article" date="2012" name="J. Bacteriol.">
        <title>Twenty-one genome sequences from Pseudomonas species and 19 genome sequences from diverse bacteria isolated from the rhizosphere and endosphere of Populus deltoides.</title>
        <authorList>
            <person name="Brown S.D."/>
            <person name="Utturkar S.M."/>
            <person name="Klingeman D.M."/>
            <person name="Johnson C.M."/>
            <person name="Martin S.L."/>
            <person name="Land M.L."/>
            <person name="Lu T.Y."/>
            <person name="Schadt C.W."/>
            <person name="Doktycz M.J."/>
            <person name="Pelletier D.A."/>
        </authorList>
    </citation>
    <scope>NUCLEOTIDE SEQUENCE [LARGE SCALE GENOMIC DNA]</scope>
    <source>
        <strain evidence="1 2">CF314</strain>
    </source>
</reference>
<gene>
    <name evidence="1" type="ORF">PMI13_01807</name>
</gene>
<dbReference type="EMBL" id="AKJY01000030">
    <property type="protein sequence ID" value="EJL72660.1"/>
    <property type="molecule type" value="Genomic_DNA"/>
</dbReference>
<dbReference type="Proteomes" id="UP000007509">
    <property type="component" value="Unassembled WGS sequence"/>
</dbReference>
<comment type="caution">
    <text evidence="1">The sequence shown here is derived from an EMBL/GenBank/DDBJ whole genome shotgun (WGS) entry which is preliminary data.</text>
</comment>
<organism evidence="1 2">
    <name type="scientific">Chryseobacterium populi</name>
    <dbReference type="NCBI Taxonomy" id="1144316"/>
    <lineage>
        <taxon>Bacteria</taxon>
        <taxon>Pseudomonadati</taxon>
        <taxon>Bacteroidota</taxon>
        <taxon>Flavobacteriia</taxon>
        <taxon>Flavobacteriales</taxon>
        <taxon>Weeksellaceae</taxon>
        <taxon>Chryseobacterium group</taxon>
        <taxon>Chryseobacterium</taxon>
    </lineage>
</organism>
<sequence>MRIIVAFPLIMSNLFFAQIRVPDDYKKIPDILDSADFSYPFMIPDKKYDYWQVRRPGDKPEPELIYDSQRPENMAGIDESSPSEGFFRECQTENCFSYILICHNNTPESLTSEKQLKNFIGFVDNLPEALLIAKINGFSIDTTNRYTGSYKIEDRYISLYALKSKSCPVMKESFLIKINRKTGKLGSKSNGIYFKSDDCNNLAQ</sequence>
<accession>J2JXQ6</accession>
<dbReference type="AlphaFoldDB" id="J2JXQ6"/>
<evidence type="ECO:0000313" key="1">
    <source>
        <dbReference type="EMBL" id="EJL72660.1"/>
    </source>
</evidence>
<protein>
    <submittedName>
        <fullName evidence="1">Uncharacterized protein</fullName>
    </submittedName>
</protein>
<dbReference type="RefSeq" id="WP_007842832.1">
    <property type="nucleotide sequence ID" value="NZ_AKJY01000030.1"/>
</dbReference>
<dbReference type="OrthoDB" id="768050at2"/>
<evidence type="ECO:0000313" key="2">
    <source>
        <dbReference type="Proteomes" id="UP000007509"/>
    </source>
</evidence>
<keyword evidence="2" id="KW-1185">Reference proteome</keyword>
<dbReference type="PATRIC" id="fig|1144316.3.peg.1814"/>
<proteinExistence type="predicted"/>
<name>J2JXQ6_9FLAO</name>